<sequence length="124" mass="13020">MDYTSPVTAVAAGFPAEELAFAAAWASIAPGGWALALDGDATEGGNDGLISVFPPGCELPVFYLVRQRNMVVIERQRPKELGGGAVRVSTHGSLAAALLELCPLVDEQVERVRVAMRENAGTPL</sequence>
<reference evidence="1 2" key="1">
    <citation type="submission" date="2019-09" db="EMBL/GenBank/DDBJ databases">
        <title>Genome sequence of Rhodovastum atsumiense, a diverse member of the Acetobacteraceae family of non-sulfur purple photosynthetic bacteria.</title>
        <authorList>
            <person name="Meyer T."/>
            <person name="Kyndt J."/>
        </authorList>
    </citation>
    <scope>NUCLEOTIDE SEQUENCE [LARGE SCALE GENOMIC DNA]</scope>
    <source>
        <strain evidence="1 2">DSM 21279</strain>
    </source>
</reference>
<dbReference type="Proteomes" id="UP000325255">
    <property type="component" value="Unassembled WGS sequence"/>
</dbReference>
<evidence type="ECO:0000313" key="1">
    <source>
        <dbReference type="EMBL" id="KAA5610299.1"/>
    </source>
</evidence>
<dbReference type="AlphaFoldDB" id="A0A5M6IQW9"/>
<organism evidence="1 2">
    <name type="scientific">Rhodovastum atsumiense</name>
    <dbReference type="NCBI Taxonomy" id="504468"/>
    <lineage>
        <taxon>Bacteria</taxon>
        <taxon>Pseudomonadati</taxon>
        <taxon>Pseudomonadota</taxon>
        <taxon>Alphaproteobacteria</taxon>
        <taxon>Acetobacterales</taxon>
        <taxon>Acetobacteraceae</taxon>
        <taxon>Rhodovastum</taxon>
    </lineage>
</organism>
<keyword evidence="2" id="KW-1185">Reference proteome</keyword>
<proteinExistence type="predicted"/>
<comment type="caution">
    <text evidence="1">The sequence shown here is derived from an EMBL/GenBank/DDBJ whole genome shotgun (WGS) entry which is preliminary data.</text>
</comment>
<accession>A0A5M6IQW9</accession>
<protein>
    <submittedName>
        <fullName evidence="1">Uncharacterized protein</fullName>
    </submittedName>
</protein>
<evidence type="ECO:0000313" key="2">
    <source>
        <dbReference type="Proteomes" id="UP000325255"/>
    </source>
</evidence>
<dbReference type="EMBL" id="VWPK01000035">
    <property type="protein sequence ID" value="KAA5610299.1"/>
    <property type="molecule type" value="Genomic_DNA"/>
</dbReference>
<name>A0A5M6IQW9_9PROT</name>
<gene>
    <name evidence="1" type="ORF">F1189_20170</name>
</gene>
<dbReference type="RefSeq" id="WP_150042676.1">
    <property type="nucleotide sequence ID" value="NZ_OW485601.1"/>
</dbReference>